<dbReference type="InterPro" id="IPR037528">
    <property type="entry name" value="ArgB"/>
</dbReference>
<organism evidence="10">
    <name type="scientific">mine drainage metagenome</name>
    <dbReference type="NCBI Taxonomy" id="410659"/>
    <lineage>
        <taxon>unclassified sequences</taxon>
        <taxon>metagenomes</taxon>
        <taxon>ecological metagenomes</taxon>
    </lineage>
</organism>
<evidence type="ECO:0000256" key="8">
    <source>
        <dbReference type="ARBA" id="ARBA00022840"/>
    </source>
</evidence>
<dbReference type="PANTHER" id="PTHR23342:SF0">
    <property type="entry name" value="N-ACETYLGLUTAMATE SYNTHASE, MITOCHONDRIAL"/>
    <property type="match status" value="1"/>
</dbReference>
<dbReference type="GO" id="GO:0005737">
    <property type="term" value="C:cytoplasm"/>
    <property type="evidence" value="ECO:0007669"/>
    <property type="project" value="InterPro"/>
</dbReference>
<dbReference type="PIRSF" id="PIRSF000728">
    <property type="entry name" value="NAGK"/>
    <property type="match status" value="1"/>
</dbReference>
<comment type="caution">
    <text evidence="10">The sequence shown here is derived from an EMBL/GenBank/DDBJ whole genome shotgun (WGS) entry which is preliminary data.</text>
</comment>
<dbReference type="SUPFAM" id="SSF53633">
    <property type="entry name" value="Carbamate kinase-like"/>
    <property type="match status" value="1"/>
</dbReference>
<evidence type="ECO:0000256" key="7">
    <source>
        <dbReference type="ARBA" id="ARBA00022777"/>
    </source>
</evidence>
<dbReference type="InterPro" id="IPR004662">
    <property type="entry name" value="AcgluKinase_fam"/>
</dbReference>
<proteinExistence type="inferred from homology"/>
<accession>E6PTQ5</accession>
<dbReference type="FunFam" id="3.40.1160.10:FF:000004">
    <property type="entry name" value="Acetylglutamate kinase"/>
    <property type="match status" value="1"/>
</dbReference>
<dbReference type="CDD" id="cd04250">
    <property type="entry name" value="AAK_NAGK-C"/>
    <property type="match status" value="1"/>
</dbReference>
<keyword evidence="4" id="KW-0028">Amino-acid biosynthesis</keyword>
<dbReference type="Pfam" id="PF00696">
    <property type="entry name" value="AA_kinase"/>
    <property type="match status" value="1"/>
</dbReference>
<dbReference type="GO" id="GO:0006526">
    <property type="term" value="P:L-arginine biosynthetic process"/>
    <property type="evidence" value="ECO:0007669"/>
    <property type="project" value="UniProtKB-KW"/>
</dbReference>
<evidence type="ECO:0000256" key="5">
    <source>
        <dbReference type="ARBA" id="ARBA00022679"/>
    </source>
</evidence>
<evidence type="ECO:0000313" key="10">
    <source>
        <dbReference type="EMBL" id="CBH98312.1"/>
    </source>
</evidence>
<dbReference type="EMBL" id="CABM01000050">
    <property type="protein sequence ID" value="CBH98312.1"/>
    <property type="molecule type" value="Genomic_DNA"/>
</dbReference>
<dbReference type="InterPro" id="IPR001057">
    <property type="entry name" value="Glu/AcGlu_kinase"/>
</dbReference>
<comment type="pathway">
    <text evidence="1">Amino-acid biosynthesis; L-arginine biosynthesis; N(2)-acetyl-L-ornithine from L-glutamate: step 2/4.</text>
</comment>
<sequence>MSDQHPHATPELTHISPRDKAEILAQALPYIRKFHGKTIVIKYGGNAMTDAGLQQDFAEDVVLLKLVGMNPVVVHGGGPQIDEALAKIGKKGTFIQGMRVTDEETMEVVEWVLAGQVQQDIVGLINVAGGKAVGLTGRDGGLIQARKLRMRDRDNPELEHDVGQVGEIESIDPAVVKALQDDQFIPVISPLGFGQNNENYNINADVVAGKLAEVLKAEKLVLLTNTPGVLNKQGELLTDLTAREIDEMFADGTISGGMLPKIASALDAARSGVNSVHIIDGRIPHAMLLEILTEQAFGTMIRSH</sequence>
<dbReference type="Gene3D" id="3.40.1160.10">
    <property type="entry name" value="Acetylglutamate kinase-like"/>
    <property type="match status" value="1"/>
</dbReference>
<evidence type="ECO:0000259" key="9">
    <source>
        <dbReference type="Pfam" id="PF00696"/>
    </source>
</evidence>
<dbReference type="PANTHER" id="PTHR23342">
    <property type="entry name" value="N-ACETYLGLUTAMATE SYNTHASE"/>
    <property type="match status" value="1"/>
</dbReference>
<reference evidence="10" key="1">
    <citation type="submission" date="2009-10" db="EMBL/GenBank/DDBJ databases">
        <title>Diversity of trophic interactions inside an arsenic-rich microbial ecosystem.</title>
        <authorList>
            <person name="Bertin P.N."/>
            <person name="Heinrich-Salmeron A."/>
            <person name="Pelletier E."/>
            <person name="Goulhen-Chollet F."/>
            <person name="Arsene-Ploetze F."/>
            <person name="Gallien S."/>
            <person name="Calteau A."/>
            <person name="Vallenet D."/>
            <person name="Casiot C."/>
            <person name="Chane-Woon-Ming B."/>
            <person name="Giloteaux L."/>
            <person name="Barakat M."/>
            <person name="Bonnefoy V."/>
            <person name="Bruneel O."/>
            <person name="Chandler M."/>
            <person name="Cleiss J."/>
            <person name="Duran R."/>
            <person name="Elbaz-Poulichet F."/>
            <person name="Fonknechten N."/>
            <person name="Lauga B."/>
            <person name="Mornico D."/>
            <person name="Ortet P."/>
            <person name="Schaeffer C."/>
            <person name="Siguier P."/>
            <person name="Alexander Thil Smith A."/>
            <person name="Van Dorsselaer A."/>
            <person name="Weissenbach J."/>
            <person name="Medigue C."/>
            <person name="Le Paslier D."/>
        </authorList>
    </citation>
    <scope>NUCLEOTIDE SEQUENCE</scope>
</reference>
<keyword evidence="5 10" id="KW-0808">Transferase</keyword>
<keyword evidence="7 10" id="KW-0418">Kinase</keyword>
<dbReference type="HAMAP" id="MF_00082">
    <property type="entry name" value="ArgB"/>
    <property type="match status" value="1"/>
</dbReference>
<feature type="domain" description="Aspartate/glutamate/uridylate kinase" evidence="9">
    <location>
        <begin position="37"/>
        <end position="280"/>
    </location>
</feature>
<keyword evidence="6" id="KW-0547">Nucleotide-binding</keyword>
<evidence type="ECO:0000256" key="4">
    <source>
        <dbReference type="ARBA" id="ARBA00022605"/>
    </source>
</evidence>
<evidence type="ECO:0000256" key="1">
    <source>
        <dbReference type="ARBA" id="ARBA00004828"/>
    </source>
</evidence>
<dbReference type="InterPro" id="IPR036393">
    <property type="entry name" value="AceGlu_kinase-like_sf"/>
</dbReference>
<gene>
    <name evidence="10" type="primary">argB</name>
    <name evidence="10" type="ORF">CARN2_3788</name>
</gene>
<keyword evidence="3" id="KW-0055">Arginine biosynthesis</keyword>
<dbReference type="NCBIfam" id="TIGR00761">
    <property type="entry name" value="argB"/>
    <property type="match status" value="1"/>
</dbReference>
<dbReference type="AlphaFoldDB" id="E6PTQ5"/>
<dbReference type="InterPro" id="IPR001048">
    <property type="entry name" value="Asp/Glu/Uridylate_kinase"/>
</dbReference>
<dbReference type="GO" id="GO:0003991">
    <property type="term" value="F:acetylglutamate kinase activity"/>
    <property type="evidence" value="ECO:0007669"/>
    <property type="project" value="UniProtKB-EC"/>
</dbReference>
<dbReference type="PRINTS" id="PR00474">
    <property type="entry name" value="GLU5KINASE"/>
</dbReference>
<keyword evidence="8" id="KW-0067">ATP-binding</keyword>
<dbReference type="EC" id="2.7.2.8" evidence="2"/>
<dbReference type="GO" id="GO:0005524">
    <property type="term" value="F:ATP binding"/>
    <property type="evidence" value="ECO:0007669"/>
    <property type="project" value="UniProtKB-KW"/>
</dbReference>
<name>E6PTQ5_9ZZZZ</name>
<evidence type="ECO:0000256" key="2">
    <source>
        <dbReference type="ARBA" id="ARBA00013065"/>
    </source>
</evidence>
<evidence type="ECO:0000256" key="3">
    <source>
        <dbReference type="ARBA" id="ARBA00022571"/>
    </source>
</evidence>
<evidence type="ECO:0000256" key="6">
    <source>
        <dbReference type="ARBA" id="ARBA00022741"/>
    </source>
</evidence>
<protein>
    <recommendedName>
        <fullName evidence="2">acetylglutamate kinase</fullName>
        <ecNumber evidence="2">2.7.2.8</ecNumber>
    </recommendedName>
</protein>
<dbReference type="InterPro" id="IPR041727">
    <property type="entry name" value="NAGK-C"/>
</dbReference>